<evidence type="ECO:0000313" key="3">
    <source>
        <dbReference type="Proteomes" id="UP000042997"/>
    </source>
</evidence>
<reference evidence="2 3" key="1">
    <citation type="journal article" date="2014" name="Genome Announc.">
        <title>Draft Genome Sequence of Propane- and Butane-Oxidizing Actinobacterium Rhodococcus ruber IEGM 231.</title>
        <authorList>
            <person name="Ivshina I.B."/>
            <person name="Kuyukina M.S."/>
            <person name="Krivoruchko A.V."/>
            <person name="Barbe V."/>
            <person name="Fischer C."/>
        </authorList>
    </citation>
    <scope>NUCLEOTIDE SEQUENCE [LARGE SCALE GENOMIC DNA]</scope>
</reference>
<accession>A0A098BTR3</accession>
<evidence type="ECO:0000313" key="2">
    <source>
        <dbReference type="EMBL" id="CDZ92068.1"/>
    </source>
</evidence>
<protein>
    <submittedName>
        <fullName evidence="2">Uncharacterized protein</fullName>
    </submittedName>
</protein>
<feature type="region of interest" description="Disordered" evidence="1">
    <location>
        <begin position="103"/>
        <end position="264"/>
    </location>
</feature>
<sequence length="264" mass="27268">MPARSSRSSNRAGSSATPDLSAADDDETHAQPHLSFDAIELVVVVVVHVVDLGAVAAISLFGDAAVAGQIPGAVGDPVGDAFRVQEGDRLLFAEADDIGRGLRCGEAGTEKEGGGGRAQRGREGGAHDNVLSGTMSRWSESGGGHPCRRWWRGRRPSDVVYRRDPAVDPGGERPRGADRGPAVDDGAPARRGAQTFISSSPRRPDPEPAGATSGYSRLLTNPAELADLPERAAACGPQSVGRNRTAEPVPDRSAGARAGRGADG</sequence>
<feature type="compositionally biased region" description="Low complexity" evidence="1">
    <location>
        <begin position="1"/>
        <end position="16"/>
    </location>
</feature>
<feature type="compositionally biased region" description="Basic and acidic residues" evidence="1">
    <location>
        <begin position="155"/>
        <end position="182"/>
    </location>
</feature>
<dbReference type="AlphaFoldDB" id="A0A098BTR3"/>
<feature type="compositionally biased region" description="Low complexity" evidence="1">
    <location>
        <begin position="251"/>
        <end position="264"/>
    </location>
</feature>
<dbReference type="EMBL" id="CCSD01000108">
    <property type="protein sequence ID" value="CDZ92068.1"/>
    <property type="molecule type" value="Genomic_DNA"/>
</dbReference>
<organism evidence="2 3">
    <name type="scientific">Rhodococcus ruber</name>
    <dbReference type="NCBI Taxonomy" id="1830"/>
    <lineage>
        <taxon>Bacteria</taxon>
        <taxon>Bacillati</taxon>
        <taxon>Actinomycetota</taxon>
        <taxon>Actinomycetes</taxon>
        <taxon>Mycobacteriales</taxon>
        <taxon>Nocardiaceae</taxon>
        <taxon>Rhodococcus</taxon>
    </lineage>
</organism>
<name>A0A098BTR3_9NOCA</name>
<evidence type="ECO:0000256" key="1">
    <source>
        <dbReference type="SAM" id="MobiDB-lite"/>
    </source>
</evidence>
<feature type="region of interest" description="Disordered" evidence="1">
    <location>
        <begin position="1"/>
        <end position="28"/>
    </location>
</feature>
<dbReference type="Proteomes" id="UP000042997">
    <property type="component" value="Unassembled WGS sequence"/>
</dbReference>
<proteinExistence type="predicted"/>
<gene>
    <name evidence="2" type="ORF">RHRU231_920006</name>
</gene>
<feature type="compositionally biased region" description="Basic and acidic residues" evidence="1">
    <location>
        <begin position="108"/>
        <end position="126"/>
    </location>
</feature>